<dbReference type="PROSITE" id="PS51177">
    <property type="entry name" value="LUMAZINE_BIND"/>
    <property type="match status" value="2"/>
</dbReference>
<proteinExistence type="predicted"/>
<dbReference type="FunFam" id="2.40.30.20:FF:000004">
    <property type="entry name" value="Riboflavin synthase, alpha subunit"/>
    <property type="match status" value="1"/>
</dbReference>
<evidence type="ECO:0000256" key="2">
    <source>
        <dbReference type="ARBA" id="ARBA00002803"/>
    </source>
</evidence>
<dbReference type="Gene3D" id="2.40.30.20">
    <property type="match status" value="2"/>
</dbReference>
<gene>
    <name evidence="12" type="ORF">ETQ85_05215</name>
</gene>
<comment type="function">
    <text evidence="2">Catalyzes the dismutation of two molecules of 6,7-dimethyl-8-ribityllumazine, resulting in the formation of riboflavin and 5-amino-6-(D-ribitylamino)uracil.</text>
</comment>
<dbReference type="GO" id="GO:0009231">
    <property type="term" value="P:riboflavin biosynthetic process"/>
    <property type="evidence" value="ECO:0007669"/>
    <property type="project" value="UniProtKB-KW"/>
</dbReference>
<dbReference type="EMBL" id="SDKK01000004">
    <property type="protein sequence ID" value="TYC60800.1"/>
    <property type="molecule type" value="Genomic_DNA"/>
</dbReference>
<keyword evidence="6" id="KW-0686">Riboflavin biosynthesis</keyword>
<dbReference type="AlphaFoldDB" id="A0A6C2D2X2"/>
<dbReference type="Proteomes" id="UP000389128">
    <property type="component" value="Unassembled WGS sequence"/>
</dbReference>
<feature type="domain" description="Lumazine-binding" evidence="11">
    <location>
        <begin position="96"/>
        <end position="192"/>
    </location>
</feature>
<evidence type="ECO:0000313" key="12">
    <source>
        <dbReference type="EMBL" id="TYC60800.1"/>
    </source>
</evidence>
<comment type="caution">
    <text evidence="12">The sequence shown here is derived from an EMBL/GenBank/DDBJ whole genome shotgun (WGS) entry which is preliminary data.</text>
</comment>
<feature type="repeat" description="Lumazine-binding" evidence="10">
    <location>
        <begin position="1"/>
        <end position="95"/>
    </location>
</feature>
<dbReference type="InterPro" id="IPR001783">
    <property type="entry name" value="Lumazine-bd"/>
</dbReference>
<reference evidence="12 13" key="1">
    <citation type="submission" date="2019-01" db="EMBL/GenBank/DDBJ databases">
        <title>Zoogloea oleivorans genome sequencing and assembly.</title>
        <authorList>
            <person name="Tancsics A."/>
            <person name="Farkas M."/>
            <person name="Kriszt B."/>
            <person name="Maroti G."/>
            <person name="Horvath B."/>
        </authorList>
    </citation>
    <scope>NUCLEOTIDE SEQUENCE [LARGE SCALE GENOMIC DNA]</scope>
    <source>
        <strain evidence="12 13">Buc</strain>
    </source>
</reference>
<evidence type="ECO:0000256" key="7">
    <source>
        <dbReference type="ARBA" id="ARBA00022679"/>
    </source>
</evidence>
<dbReference type="NCBIfam" id="TIGR00187">
    <property type="entry name" value="ribE"/>
    <property type="match status" value="1"/>
</dbReference>
<comment type="catalytic activity">
    <reaction evidence="1">
        <text>2 6,7-dimethyl-8-(1-D-ribityl)lumazine + H(+) = 5-amino-6-(D-ribitylamino)uracil + riboflavin</text>
        <dbReference type="Rhea" id="RHEA:20772"/>
        <dbReference type="ChEBI" id="CHEBI:15378"/>
        <dbReference type="ChEBI" id="CHEBI:15934"/>
        <dbReference type="ChEBI" id="CHEBI:57986"/>
        <dbReference type="ChEBI" id="CHEBI:58201"/>
        <dbReference type="EC" id="2.5.1.9"/>
    </reaction>
</comment>
<dbReference type="SUPFAM" id="SSF63380">
    <property type="entry name" value="Riboflavin synthase domain-like"/>
    <property type="match status" value="2"/>
</dbReference>
<feature type="repeat" description="Lumazine-binding" evidence="10">
    <location>
        <begin position="96"/>
        <end position="192"/>
    </location>
</feature>
<evidence type="ECO:0000256" key="6">
    <source>
        <dbReference type="ARBA" id="ARBA00022619"/>
    </source>
</evidence>
<dbReference type="NCBIfam" id="NF006767">
    <property type="entry name" value="PRK09289.1"/>
    <property type="match status" value="1"/>
</dbReference>
<dbReference type="InterPro" id="IPR017938">
    <property type="entry name" value="Riboflavin_synthase-like_b-brl"/>
</dbReference>
<evidence type="ECO:0000256" key="4">
    <source>
        <dbReference type="ARBA" id="ARBA00012827"/>
    </source>
</evidence>
<dbReference type="GO" id="GO:0004746">
    <property type="term" value="F:riboflavin synthase activity"/>
    <property type="evidence" value="ECO:0007669"/>
    <property type="project" value="UniProtKB-UniRule"/>
</dbReference>
<evidence type="ECO:0000313" key="13">
    <source>
        <dbReference type="Proteomes" id="UP000389128"/>
    </source>
</evidence>
<keyword evidence="8" id="KW-0677">Repeat</keyword>
<comment type="pathway">
    <text evidence="3">Cofactor biosynthesis; riboflavin biosynthesis; riboflavin from 2-hydroxy-3-oxobutyl phosphate and 5-amino-6-(D-ribitylamino)uracil: step 2/2.</text>
</comment>
<evidence type="ECO:0000256" key="3">
    <source>
        <dbReference type="ARBA" id="ARBA00004887"/>
    </source>
</evidence>
<dbReference type="RefSeq" id="WP_148578003.1">
    <property type="nucleotide sequence ID" value="NZ_SDKK01000004.1"/>
</dbReference>
<keyword evidence="13" id="KW-1185">Reference proteome</keyword>
<dbReference type="PIRSF" id="PIRSF000498">
    <property type="entry name" value="Riboflavin_syn_A"/>
    <property type="match status" value="1"/>
</dbReference>
<evidence type="ECO:0000256" key="5">
    <source>
        <dbReference type="ARBA" id="ARBA00013950"/>
    </source>
</evidence>
<accession>A0A6C2D2X2</accession>
<keyword evidence="7 12" id="KW-0808">Transferase</keyword>
<evidence type="ECO:0000256" key="1">
    <source>
        <dbReference type="ARBA" id="ARBA00000968"/>
    </source>
</evidence>
<feature type="domain" description="Lumazine-binding" evidence="11">
    <location>
        <begin position="1"/>
        <end position="95"/>
    </location>
</feature>
<evidence type="ECO:0000259" key="11">
    <source>
        <dbReference type="PROSITE" id="PS51177"/>
    </source>
</evidence>
<sequence>MFSGIVAATGRILSVSPLEDGVRLTVDVGALDLDDVQLGDSIANSGVCLTVVALDGNTVQFDVSRETLNCTVGLDAPAEVNLEKALRLADRLGGHLVTGHVDGIGEVVKFAPVGESHELVIRAPAALAGYIAKKGSVTIDGVSLTVNWVDGREFSINLIPHTVQVTTLKRLAAGSTVNLEIDLIARYVERMQAWRDTGEGANA</sequence>
<organism evidence="12 13">
    <name type="scientific">Zoogloea oleivorans</name>
    <dbReference type="NCBI Taxonomy" id="1552750"/>
    <lineage>
        <taxon>Bacteria</taxon>
        <taxon>Pseudomonadati</taxon>
        <taxon>Pseudomonadota</taxon>
        <taxon>Betaproteobacteria</taxon>
        <taxon>Rhodocyclales</taxon>
        <taxon>Zoogloeaceae</taxon>
        <taxon>Zoogloea</taxon>
    </lineage>
</organism>
<dbReference type="InterPro" id="IPR023366">
    <property type="entry name" value="ATP_synth_asu-like_sf"/>
</dbReference>
<dbReference type="OrthoDB" id="9788537at2"/>
<dbReference type="CDD" id="cd00402">
    <property type="entry name" value="Riboflavin_synthase_like"/>
    <property type="match status" value="1"/>
</dbReference>
<evidence type="ECO:0000256" key="10">
    <source>
        <dbReference type="PROSITE-ProRule" id="PRU00524"/>
    </source>
</evidence>
<dbReference type="InterPro" id="IPR026017">
    <property type="entry name" value="Lumazine-bd_dom"/>
</dbReference>
<dbReference type="PANTHER" id="PTHR21098">
    <property type="entry name" value="RIBOFLAVIN SYNTHASE ALPHA CHAIN"/>
    <property type="match status" value="1"/>
</dbReference>
<evidence type="ECO:0000256" key="9">
    <source>
        <dbReference type="NCBIfam" id="TIGR00187"/>
    </source>
</evidence>
<dbReference type="Pfam" id="PF00677">
    <property type="entry name" value="Lum_binding"/>
    <property type="match status" value="2"/>
</dbReference>
<name>A0A6C2D2X2_9RHOO</name>
<dbReference type="EC" id="2.5.1.9" evidence="4 9"/>
<dbReference type="NCBIfam" id="NF009566">
    <property type="entry name" value="PRK13020.1"/>
    <property type="match status" value="1"/>
</dbReference>
<dbReference type="PANTHER" id="PTHR21098:SF12">
    <property type="entry name" value="RIBOFLAVIN SYNTHASE"/>
    <property type="match status" value="1"/>
</dbReference>
<evidence type="ECO:0000256" key="8">
    <source>
        <dbReference type="ARBA" id="ARBA00022737"/>
    </source>
</evidence>
<protein>
    <recommendedName>
        <fullName evidence="5 9">Riboflavin synthase</fullName>
        <ecNumber evidence="4 9">2.5.1.9</ecNumber>
    </recommendedName>
</protein>